<comment type="caution">
    <text evidence="2">The sequence shown here is derived from an EMBL/GenBank/DDBJ whole genome shotgun (WGS) entry which is preliminary data.</text>
</comment>
<dbReference type="Proteomes" id="UP000605361">
    <property type="component" value="Unassembled WGS sequence"/>
</dbReference>
<feature type="compositionally biased region" description="Basic and acidic residues" evidence="1">
    <location>
        <begin position="83"/>
        <end position="94"/>
    </location>
</feature>
<feature type="region of interest" description="Disordered" evidence="1">
    <location>
        <begin position="75"/>
        <end position="94"/>
    </location>
</feature>
<sequence>MDTDDRHRLLAHAAGQGAMLAAECLAELRDRLQHLARRTSNTPAPGLTSPPVIVHDAAWAAEAARWRALAHEAAADTHQSTARQHDACAERGIGDIDKHRRRAAWHRRAAERERKTALALAAGTDRPTGNAPPA</sequence>
<proteinExistence type="predicted"/>
<feature type="region of interest" description="Disordered" evidence="1">
    <location>
        <begin position="103"/>
        <end position="134"/>
    </location>
</feature>
<protein>
    <submittedName>
        <fullName evidence="2">Uncharacterized protein</fullName>
    </submittedName>
</protein>
<dbReference type="RefSeq" id="WP_195893793.1">
    <property type="nucleotide sequence ID" value="NZ_JADOGI010000006.1"/>
</dbReference>
<accession>A0A931A4D3</accession>
<evidence type="ECO:0000256" key="1">
    <source>
        <dbReference type="SAM" id="MobiDB-lite"/>
    </source>
</evidence>
<organism evidence="2 3">
    <name type="scientific">Nonomuraea cypriaca</name>
    <dbReference type="NCBI Taxonomy" id="1187855"/>
    <lineage>
        <taxon>Bacteria</taxon>
        <taxon>Bacillati</taxon>
        <taxon>Actinomycetota</taxon>
        <taxon>Actinomycetes</taxon>
        <taxon>Streptosporangiales</taxon>
        <taxon>Streptosporangiaceae</taxon>
        <taxon>Nonomuraea</taxon>
    </lineage>
</organism>
<gene>
    <name evidence="2" type="ORF">ITP53_03390</name>
</gene>
<keyword evidence="3" id="KW-1185">Reference proteome</keyword>
<dbReference type="EMBL" id="JADOGI010000006">
    <property type="protein sequence ID" value="MBF8184800.1"/>
    <property type="molecule type" value="Genomic_DNA"/>
</dbReference>
<evidence type="ECO:0000313" key="3">
    <source>
        <dbReference type="Proteomes" id="UP000605361"/>
    </source>
</evidence>
<evidence type="ECO:0000313" key="2">
    <source>
        <dbReference type="EMBL" id="MBF8184800.1"/>
    </source>
</evidence>
<reference evidence="2" key="1">
    <citation type="submission" date="2020-11" db="EMBL/GenBank/DDBJ databases">
        <title>Whole-genome analyses of Nonomuraea sp. K274.</title>
        <authorList>
            <person name="Veyisoglu A."/>
        </authorList>
    </citation>
    <scope>NUCLEOTIDE SEQUENCE</scope>
    <source>
        <strain evidence="2">K274</strain>
    </source>
</reference>
<dbReference type="AlphaFoldDB" id="A0A931A4D3"/>
<name>A0A931A4D3_9ACTN</name>